<protein>
    <submittedName>
        <fullName evidence="4">GNAT family N-acetyltransferase</fullName>
    </submittedName>
</protein>
<reference evidence="4 5" key="1">
    <citation type="submission" date="2019-11" db="EMBL/GenBank/DDBJ databases">
        <title>Bacillus lacus genome.</title>
        <authorList>
            <person name="Allen C.J."/>
            <person name="Newman J.D."/>
        </authorList>
    </citation>
    <scope>NUCLEOTIDE SEQUENCE [LARGE SCALE GENOMIC DNA]</scope>
    <source>
        <strain evidence="4 5">KCTC 33946</strain>
    </source>
</reference>
<dbReference type="EMBL" id="WKKI01000029">
    <property type="protein sequence ID" value="MRX73181.1"/>
    <property type="molecule type" value="Genomic_DNA"/>
</dbReference>
<evidence type="ECO:0000313" key="5">
    <source>
        <dbReference type="Proteomes" id="UP000448867"/>
    </source>
</evidence>
<organism evidence="4 5">
    <name type="scientific">Metabacillus lacus</name>
    <dbReference type="NCBI Taxonomy" id="1983721"/>
    <lineage>
        <taxon>Bacteria</taxon>
        <taxon>Bacillati</taxon>
        <taxon>Bacillota</taxon>
        <taxon>Bacilli</taxon>
        <taxon>Bacillales</taxon>
        <taxon>Bacillaceae</taxon>
        <taxon>Metabacillus</taxon>
    </lineage>
</organism>
<dbReference type="Pfam" id="PF00583">
    <property type="entry name" value="Acetyltransf_1"/>
    <property type="match status" value="1"/>
</dbReference>
<keyword evidence="1 4" id="KW-0808">Transferase</keyword>
<keyword evidence="2" id="KW-0012">Acyltransferase</keyword>
<dbReference type="Gene3D" id="3.40.630.30">
    <property type="match status" value="1"/>
</dbReference>
<evidence type="ECO:0000256" key="2">
    <source>
        <dbReference type="ARBA" id="ARBA00023315"/>
    </source>
</evidence>
<dbReference type="InterPro" id="IPR000182">
    <property type="entry name" value="GNAT_dom"/>
</dbReference>
<dbReference type="SUPFAM" id="SSF55729">
    <property type="entry name" value="Acyl-CoA N-acyltransferases (Nat)"/>
    <property type="match status" value="1"/>
</dbReference>
<gene>
    <name evidence="4" type="ORF">GJU40_13610</name>
</gene>
<dbReference type="AlphaFoldDB" id="A0A7X2J0P5"/>
<keyword evidence="5" id="KW-1185">Reference proteome</keyword>
<dbReference type="InterPro" id="IPR050680">
    <property type="entry name" value="YpeA/RimI_acetyltransf"/>
</dbReference>
<dbReference type="RefSeq" id="WP_154308592.1">
    <property type="nucleotide sequence ID" value="NZ_WKKI01000029.1"/>
</dbReference>
<evidence type="ECO:0000256" key="1">
    <source>
        <dbReference type="ARBA" id="ARBA00022679"/>
    </source>
</evidence>
<feature type="domain" description="N-acetyltransferase" evidence="3">
    <location>
        <begin position="1"/>
        <end position="159"/>
    </location>
</feature>
<evidence type="ECO:0000313" key="4">
    <source>
        <dbReference type="EMBL" id="MRX73181.1"/>
    </source>
</evidence>
<sequence>MILKRLSECRLDEAVQTWNRAFGDFASQQLFTSETLLLKIRQEGLSPSMSVMAFDQNAPAGILLCGKRTANGKVRGWNGGTGVVPEARGKRIGRMMLARSMEHYREEGVEIATLEVSAENEAAIKLYESAGYRLKEVLGIFHQRGRLPFLALPYSAAIQQISVERLLLIPFYNHDSPWQTQPENIINPSAILLSSQTGQELGYALFKRIFSSDRTLLEIQLYQCNVHPEAPMPKLLAAYLLDAVFQPQLNISRSAVNVGKSSIDVVEHLHSAGFDCWLQQLELMWEIEKQ</sequence>
<dbReference type="PROSITE" id="PS51186">
    <property type="entry name" value="GNAT"/>
    <property type="match status" value="1"/>
</dbReference>
<accession>A0A7X2J0P5</accession>
<dbReference type="Proteomes" id="UP000448867">
    <property type="component" value="Unassembled WGS sequence"/>
</dbReference>
<name>A0A7X2J0P5_9BACI</name>
<dbReference type="PANTHER" id="PTHR43420">
    <property type="entry name" value="ACETYLTRANSFERASE"/>
    <property type="match status" value="1"/>
</dbReference>
<dbReference type="GO" id="GO:0016747">
    <property type="term" value="F:acyltransferase activity, transferring groups other than amino-acyl groups"/>
    <property type="evidence" value="ECO:0007669"/>
    <property type="project" value="InterPro"/>
</dbReference>
<comment type="caution">
    <text evidence="4">The sequence shown here is derived from an EMBL/GenBank/DDBJ whole genome shotgun (WGS) entry which is preliminary data.</text>
</comment>
<dbReference type="InterPro" id="IPR016181">
    <property type="entry name" value="Acyl_CoA_acyltransferase"/>
</dbReference>
<dbReference type="OrthoDB" id="4228396at2"/>
<evidence type="ECO:0000259" key="3">
    <source>
        <dbReference type="PROSITE" id="PS51186"/>
    </source>
</evidence>
<proteinExistence type="predicted"/>
<dbReference type="CDD" id="cd04301">
    <property type="entry name" value="NAT_SF"/>
    <property type="match status" value="1"/>
</dbReference>